<name>A0AAU9CNS6_9BACT</name>
<dbReference type="AlphaFoldDB" id="A0AAU9CNS6"/>
<dbReference type="PANTHER" id="PTHR36919">
    <property type="entry name" value="BLR1215 PROTEIN"/>
    <property type="match status" value="1"/>
</dbReference>
<dbReference type="EMBL" id="AP025316">
    <property type="protein sequence ID" value="BDD11953.1"/>
    <property type="molecule type" value="Genomic_DNA"/>
</dbReference>
<geneLocation type="plasmid" evidence="2 3">
    <name>pFA2</name>
</geneLocation>
<protein>
    <recommendedName>
        <fullName evidence="1">DUF2147 domain-containing protein</fullName>
    </recommendedName>
</protein>
<dbReference type="Proteomes" id="UP001348817">
    <property type="component" value="Plasmid pFA2"/>
</dbReference>
<dbReference type="RefSeq" id="WP_338395106.1">
    <property type="nucleotide sequence ID" value="NZ_AP025316.1"/>
</dbReference>
<evidence type="ECO:0000313" key="3">
    <source>
        <dbReference type="Proteomes" id="UP001348817"/>
    </source>
</evidence>
<accession>A0AAU9CNS6</accession>
<evidence type="ECO:0000259" key="1">
    <source>
        <dbReference type="Pfam" id="PF09917"/>
    </source>
</evidence>
<evidence type="ECO:0000313" key="2">
    <source>
        <dbReference type="EMBL" id="BDD11953.1"/>
    </source>
</evidence>
<feature type="domain" description="DUF2147" evidence="1">
    <location>
        <begin position="36"/>
        <end position="147"/>
    </location>
</feature>
<dbReference type="Gene3D" id="2.40.128.520">
    <property type="match status" value="1"/>
</dbReference>
<sequence>MVKFYLIPILITTIFFINNIEKQLPQETIPQNQLIGKWQGPNGVVWSVRKEKEGYIALLADFGVHSGIPERDIHNSDPELRSRQCLNIFLATDIRKIGKLRWKSDSLYDPATGLDIHARLELIGDDQLKVTRYVFIPFFGESTYWTRLRE</sequence>
<dbReference type="InterPro" id="IPR019223">
    <property type="entry name" value="DUF2147"/>
</dbReference>
<keyword evidence="3" id="KW-1185">Reference proteome</keyword>
<keyword evidence="2" id="KW-0614">Plasmid</keyword>
<reference evidence="2 3" key="1">
    <citation type="submission" date="2021-12" db="EMBL/GenBank/DDBJ databases">
        <title>Genome sequencing of bacteria with rrn-lacking chromosome and rrn-plasmid.</title>
        <authorList>
            <person name="Anda M."/>
            <person name="Iwasaki W."/>
        </authorList>
    </citation>
    <scope>NUCLEOTIDE SEQUENCE [LARGE SCALE GENOMIC DNA]</scope>
    <source>
        <strain evidence="2 3">DSM 100852</strain>
        <plasmid evidence="2 3">pFA2</plasmid>
    </source>
</reference>
<dbReference type="Pfam" id="PF09917">
    <property type="entry name" value="DUF2147"/>
    <property type="match status" value="1"/>
</dbReference>
<proteinExistence type="predicted"/>
<gene>
    <name evidence="2" type="ORF">FUAX_43850</name>
</gene>
<dbReference type="PANTHER" id="PTHR36919:SF2">
    <property type="entry name" value="BLL6627 PROTEIN"/>
    <property type="match status" value="1"/>
</dbReference>
<dbReference type="KEGG" id="fax:FUAX_43850"/>
<organism evidence="2 3">
    <name type="scientific">Fulvitalea axinellae</name>
    <dbReference type="NCBI Taxonomy" id="1182444"/>
    <lineage>
        <taxon>Bacteria</taxon>
        <taxon>Pseudomonadati</taxon>
        <taxon>Bacteroidota</taxon>
        <taxon>Cytophagia</taxon>
        <taxon>Cytophagales</taxon>
        <taxon>Persicobacteraceae</taxon>
        <taxon>Fulvitalea</taxon>
    </lineage>
</organism>